<dbReference type="AlphaFoldDB" id="A0A0F9JYR8"/>
<dbReference type="PIRSF" id="PIRSF037225">
    <property type="entry name" value="UCP037225"/>
    <property type="match status" value="1"/>
</dbReference>
<accession>A0A0F9JYR8</accession>
<proteinExistence type="predicted"/>
<comment type="caution">
    <text evidence="1">The sequence shown here is derived from an EMBL/GenBank/DDBJ whole genome shotgun (WGS) entry which is preliminary data.</text>
</comment>
<name>A0A0F9JYR8_9ZZZZ</name>
<sequence length="63" mass="7075">MVQALQEEYVQCSYCGETISILIDGSVEQQEYIEDCEVCCRPITFIQSVTADGLTIDALHENE</sequence>
<dbReference type="InterPro" id="IPR017143">
    <property type="entry name" value="UCP037225"/>
</dbReference>
<evidence type="ECO:0008006" key="2">
    <source>
        <dbReference type="Google" id="ProtNLM"/>
    </source>
</evidence>
<dbReference type="InterPro" id="IPR025990">
    <property type="entry name" value="zinc_ribbon_bacterial"/>
</dbReference>
<evidence type="ECO:0000313" key="1">
    <source>
        <dbReference type="EMBL" id="KKM74934.1"/>
    </source>
</evidence>
<reference evidence="1" key="1">
    <citation type="journal article" date="2015" name="Nature">
        <title>Complex archaea that bridge the gap between prokaryotes and eukaryotes.</title>
        <authorList>
            <person name="Spang A."/>
            <person name="Saw J.H."/>
            <person name="Jorgensen S.L."/>
            <person name="Zaremba-Niedzwiedzka K."/>
            <person name="Martijn J."/>
            <person name="Lind A.E."/>
            <person name="van Eijk R."/>
            <person name="Schleper C."/>
            <person name="Guy L."/>
            <person name="Ettema T.J."/>
        </authorList>
    </citation>
    <scope>NUCLEOTIDE SEQUENCE</scope>
</reference>
<dbReference type="EMBL" id="LAZR01009059">
    <property type="protein sequence ID" value="KKM74934.1"/>
    <property type="molecule type" value="Genomic_DNA"/>
</dbReference>
<organism evidence="1">
    <name type="scientific">marine sediment metagenome</name>
    <dbReference type="NCBI Taxonomy" id="412755"/>
    <lineage>
        <taxon>unclassified sequences</taxon>
        <taxon>metagenomes</taxon>
        <taxon>ecological metagenomes</taxon>
    </lineage>
</organism>
<dbReference type="Pfam" id="PF14255">
    <property type="entry name" value="Zn_ribbon_21"/>
    <property type="match status" value="1"/>
</dbReference>
<gene>
    <name evidence="1" type="ORF">LCGC14_1395320</name>
</gene>
<protein>
    <recommendedName>
        <fullName evidence="2">CPXCG motif-containing cysteine-rich protein</fullName>
    </recommendedName>
</protein>